<keyword evidence="3 9" id="KW-0812">Transmembrane</keyword>
<dbReference type="PRINTS" id="PR00237">
    <property type="entry name" value="GPCRRHODOPSN"/>
</dbReference>
<dbReference type="AlphaFoldDB" id="A0A2A6D0P5"/>
<dbReference type="SUPFAM" id="SSF81321">
    <property type="entry name" value="Family A G protein-coupled receptor-like"/>
    <property type="match status" value="1"/>
</dbReference>
<comment type="similarity">
    <text evidence="2 9">Belongs to the G-protein coupled receptor 1 family.</text>
</comment>
<evidence type="ECO:0000256" key="3">
    <source>
        <dbReference type="ARBA" id="ARBA00022692"/>
    </source>
</evidence>
<feature type="transmembrane region" description="Helical" evidence="11">
    <location>
        <begin position="94"/>
        <end position="122"/>
    </location>
</feature>
<keyword evidence="8 9" id="KW-0807">Transducer</keyword>
<accession>A0A8R1YAR8</accession>
<evidence type="ECO:0000256" key="4">
    <source>
        <dbReference type="ARBA" id="ARBA00022989"/>
    </source>
</evidence>
<dbReference type="GO" id="GO:0042923">
    <property type="term" value="F:neuropeptide binding"/>
    <property type="evidence" value="ECO:0000318"/>
    <property type="project" value="GO_Central"/>
</dbReference>
<feature type="transmembrane region" description="Helical" evidence="11">
    <location>
        <begin position="65"/>
        <end position="88"/>
    </location>
</feature>
<dbReference type="CDD" id="cd15203">
    <property type="entry name" value="7tmA_NPYR-like"/>
    <property type="match status" value="1"/>
</dbReference>
<feature type="region of interest" description="Disordered" evidence="10">
    <location>
        <begin position="457"/>
        <end position="479"/>
    </location>
</feature>
<accession>A0A2A6D0P5</accession>
<dbReference type="GO" id="GO:0004983">
    <property type="term" value="F:neuropeptide Y receptor activity"/>
    <property type="evidence" value="ECO:0007669"/>
    <property type="project" value="InterPro"/>
</dbReference>
<evidence type="ECO:0000256" key="8">
    <source>
        <dbReference type="ARBA" id="ARBA00023224"/>
    </source>
</evidence>
<evidence type="ECO:0000313" key="13">
    <source>
        <dbReference type="Proteomes" id="UP000005239"/>
    </source>
</evidence>
<organism evidence="12 13">
    <name type="scientific">Pristionchus pacificus</name>
    <name type="common">Parasitic nematode worm</name>
    <dbReference type="NCBI Taxonomy" id="54126"/>
    <lineage>
        <taxon>Eukaryota</taxon>
        <taxon>Metazoa</taxon>
        <taxon>Ecdysozoa</taxon>
        <taxon>Nematoda</taxon>
        <taxon>Chromadorea</taxon>
        <taxon>Rhabditida</taxon>
        <taxon>Rhabditina</taxon>
        <taxon>Diplogasteromorpha</taxon>
        <taxon>Diplogasteroidea</taxon>
        <taxon>Neodiplogasteridae</taxon>
        <taxon>Pristionchus</taxon>
    </lineage>
</organism>
<dbReference type="PROSITE" id="PS00237">
    <property type="entry name" value="G_PROTEIN_RECEP_F1_1"/>
    <property type="match status" value="1"/>
</dbReference>
<evidence type="ECO:0000256" key="9">
    <source>
        <dbReference type="RuleBase" id="RU000688"/>
    </source>
</evidence>
<dbReference type="GO" id="GO:0007186">
    <property type="term" value="P:G protein-coupled receptor signaling pathway"/>
    <property type="evidence" value="ECO:0000318"/>
    <property type="project" value="GO_Central"/>
</dbReference>
<dbReference type="PANTHER" id="PTHR24235">
    <property type="entry name" value="NEUROPEPTIDE Y RECEPTOR"/>
    <property type="match status" value="1"/>
</dbReference>
<keyword evidence="4 11" id="KW-1133">Transmembrane helix</keyword>
<dbReference type="PROSITE" id="PS50262">
    <property type="entry name" value="G_PROTEIN_RECEP_F1_2"/>
    <property type="match status" value="1"/>
</dbReference>
<dbReference type="GO" id="GO:0008188">
    <property type="term" value="F:neuropeptide receptor activity"/>
    <property type="evidence" value="ECO:0000318"/>
    <property type="project" value="GO_Central"/>
</dbReference>
<dbReference type="InterPro" id="IPR017452">
    <property type="entry name" value="GPCR_Rhodpsn_7TM"/>
</dbReference>
<feature type="transmembrane region" description="Helical" evidence="11">
    <location>
        <begin position="299"/>
        <end position="319"/>
    </location>
</feature>
<feature type="transmembrane region" description="Helical" evidence="11">
    <location>
        <begin position="28"/>
        <end position="53"/>
    </location>
</feature>
<dbReference type="EnsemblMetazoa" id="PPA10461.1">
    <property type="protein sequence ID" value="PPA10461.1"/>
    <property type="gene ID" value="WBGene00100015"/>
</dbReference>
<feature type="transmembrane region" description="Helical" evidence="11">
    <location>
        <begin position="260"/>
        <end position="279"/>
    </location>
</feature>
<dbReference type="Gene3D" id="1.20.1070.10">
    <property type="entry name" value="Rhodopsin 7-helix transmembrane proteins"/>
    <property type="match status" value="1"/>
</dbReference>
<keyword evidence="13" id="KW-1185">Reference proteome</keyword>
<sequence length="568" mass="63108">MDNSTECLDMNSELWLFRQDYTTLPVTMAFFALLYFTIIVFGVTGNICVILAISRTKSLQTVPNMFIFSLSCSDLVVCSLSATITPITAFKKEWLFGGALCTVAPWIAGISLCFSTFTLTAISIDRYILIKYPMKKPLSKNQTLFIITGIVVAAAVICSPTAMKQKLVPFENFCGEYCTEEWNNDVHGRRLYGALLLTVQFVIPLTIIIISYSAISLRIGQSMILKSTQRKGSPTGDWKEQLTDQQRAALKRRQRTNRMLIGMVVAFSASWIWSVAYNLCRDYEMLPDAIVSQEYLFGIGTHCIAMTSTVWNPLVYALLNLQLRAAFINLMPEKLRHFIGVEMDEKTNGAANGASEHPYKNGSLKLNRPPATTAICTNEQITRPKYGATAQTLITYSTQLFDLAFHSRYLTLYMLRLVAGFFPSLTAPIDRSIVSLPRWGTVMLSYRLQTVLYNTSPGVGNGSGNSQSTTSRTSVRQRKPSAIRVIVSRLSASIASMTDTADQEDELHLLEASSSSSDDVDPLHLRSGATSQLEIPPDAPRRGSASSVRIQRALFPLHLPHLSRVNSF</sequence>
<dbReference type="PRINTS" id="PR01012">
    <property type="entry name" value="NRPEPTIDEYR"/>
</dbReference>
<dbReference type="Proteomes" id="UP000005239">
    <property type="component" value="Unassembled WGS sequence"/>
</dbReference>
<dbReference type="SMART" id="SM01381">
    <property type="entry name" value="7TM_GPCR_Srsx"/>
    <property type="match status" value="1"/>
</dbReference>
<evidence type="ECO:0000256" key="11">
    <source>
        <dbReference type="SAM" id="Phobius"/>
    </source>
</evidence>
<evidence type="ECO:0000256" key="6">
    <source>
        <dbReference type="ARBA" id="ARBA00023136"/>
    </source>
</evidence>
<keyword evidence="5 9" id="KW-0297">G-protein coupled receptor</keyword>
<keyword evidence="7 9" id="KW-0675">Receptor</keyword>
<dbReference type="PANTHER" id="PTHR24235:SF18">
    <property type="entry name" value="G-PROTEIN COUPLED RECEPTORS FAMILY 1 PROFILE DOMAIN-CONTAINING PROTEIN"/>
    <property type="match status" value="1"/>
</dbReference>
<evidence type="ECO:0000256" key="10">
    <source>
        <dbReference type="SAM" id="MobiDB-lite"/>
    </source>
</evidence>
<protein>
    <submittedName>
        <fullName evidence="12">Npr-4</fullName>
    </submittedName>
</protein>
<dbReference type="GO" id="GO:0005886">
    <property type="term" value="C:plasma membrane"/>
    <property type="evidence" value="ECO:0000318"/>
    <property type="project" value="GO_Central"/>
</dbReference>
<feature type="region of interest" description="Disordered" evidence="10">
    <location>
        <begin position="512"/>
        <end position="546"/>
    </location>
</feature>
<evidence type="ECO:0000256" key="7">
    <source>
        <dbReference type="ARBA" id="ARBA00023170"/>
    </source>
</evidence>
<dbReference type="Pfam" id="PF00001">
    <property type="entry name" value="7tm_1"/>
    <property type="match status" value="1"/>
</dbReference>
<reference evidence="13" key="1">
    <citation type="journal article" date="2008" name="Nat. Genet.">
        <title>The Pristionchus pacificus genome provides a unique perspective on nematode lifestyle and parasitism.</title>
        <authorList>
            <person name="Dieterich C."/>
            <person name="Clifton S.W."/>
            <person name="Schuster L.N."/>
            <person name="Chinwalla A."/>
            <person name="Delehaunty K."/>
            <person name="Dinkelacker I."/>
            <person name="Fulton L."/>
            <person name="Fulton R."/>
            <person name="Godfrey J."/>
            <person name="Minx P."/>
            <person name="Mitreva M."/>
            <person name="Roeseler W."/>
            <person name="Tian H."/>
            <person name="Witte H."/>
            <person name="Yang S.P."/>
            <person name="Wilson R.K."/>
            <person name="Sommer R.J."/>
        </authorList>
    </citation>
    <scope>NUCLEOTIDE SEQUENCE [LARGE SCALE GENOMIC DNA]</scope>
    <source>
        <strain evidence="13">PS312</strain>
    </source>
</reference>
<dbReference type="InterPro" id="IPR000611">
    <property type="entry name" value="NPY_rcpt"/>
</dbReference>
<reference evidence="12" key="2">
    <citation type="submission" date="2022-06" db="UniProtKB">
        <authorList>
            <consortium name="EnsemblMetazoa"/>
        </authorList>
    </citation>
    <scope>IDENTIFICATION</scope>
    <source>
        <strain evidence="12">PS312</strain>
    </source>
</reference>
<feature type="transmembrane region" description="Helical" evidence="11">
    <location>
        <begin position="143"/>
        <end position="163"/>
    </location>
</feature>
<dbReference type="GO" id="GO:0043005">
    <property type="term" value="C:neuron projection"/>
    <property type="evidence" value="ECO:0000318"/>
    <property type="project" value="GO_Central"/>
</dbReference>
<dbReference type="InterPro" id="IPR000276">
    <property type="entry name" value="GPCR_Rhodpsn"/>
</dbReference>
<proteinExistence type="inferred from homology"/>
<comment type="subcellular location">
    <subcellularLocation>
        <location evidence="1">Membrane</location>
        <topology evidence="1">Multi-pass membrane protein</topology>
    </subcellularLocation>
</comment>
<keyword evidence="6 11" id="KW-0472">Membrane</keyword>
<evidence type="ECO:0000256" key="1">
    <source>
        <dbReference type="ARBA" id="ARBA00004141"/>
    </source>
</evidence>
<name>A0A2A6D0P5_PRIPA</name>
<gene>
    <name evidence="12" type="primary">WBGene00100015</name>
</gene>
<dbReference type="OrthoDB" id="9046662at2759"/>
<feature type="compositionally biased region" description="Low complexity" evidence="10">
    <location>
        <begin position="457"/>
        <end position="474"/>
    </location>
</feature>
<dbReference type="GO" id="GO:0006937">
    <property type="term" value="P:regulation of muscle contraction"/>
    <property type="evidence" value="ECO:0007669"/>
    <property type="project" value="EnsemblMetazoa"/>
</dbReference>
<feature type="transmembrane region" description="Helical" evidence="11">
    <location>
        <begin position="191"/>
        <end position="215"/>
    </location>
</feature>
<evidence type="ECO:0000256" key="2">
    <source>
        <dbReference type="ARBA" id="ARBA00010663"/>
    </source>
</evidence>
<evidence type="ECO:0000256" key="5">
    <source>
        <dbReference type="ARBA" id="ARBA00023040"/>
    </source>
</evidence>
<evidence type="ECO:0000313" key="12">
    <source>
        <dbReference type="EnsemblMetazoa" id="PPA10461.1"/>
    </source>
</evidence>